<dbReference type="PANTHER" id="PTHR48105">
    <property type="entry name" value="THIOREDOXIN REDUCTASE 1-RELATED-RELATED"/>
    <property type="match status" value="1"/>
</dbReference>
<keyword evidence="1" id="KW-0285">Flavoprotein</keyword>
<dbReference type="AlphaFoldDB" id="A0A318RFX9"/>
<name>A0A318RFX9_WILLI</name>
<dbReference type="GO" id="GO:0004791">
    <property type="term" value="F:thioredoxin-disulfide reductase (NADPH) activity"/>
    <property type="evidence" value="ECO:0007669"/>
    <property type="project" value="UniProtKB-EC"/>
</dbReference>
<dbReference type="OrthoDB" id="109585at2"/>
<dbReference type="InterPro" id="IPR050097">
    <property type="entry name" value="Ferredoxin-NADP_redctase_2"/>
</dbReference>
<dbReference type="EMBL" id="QJSP01000028">
    <property type="protein sequence ID" value="PYE11900.1"/>
    <property type="molecule type" value="Genomic_DNA"/>
</dbReference>
<dbReference type="SUPFAM" id="SSF51905">
    <property type="entry name" value="FAD/NAD(P)-binding domain"/>
    <property type="match status" value="1"/>
</dbReference>
<organism evidence="5 6">
    <name type="scientific">Williamsia limnetica</name>
    <dbReference type="NCBI Taxonomy" id="882452"/>
    <lineage>
        <taxon>Bacteria</taxon>
        <taxon>Bacillati</taxon>
        <taxon>Actinomycetota</taxon>
        <taxon>Actinomycetes</taxon>
        <taxon>Mycobacteriales</taxon>
        <taxon>Nocardiaceae</taxon>
        <taxon>Williamsia</taxon>
    </lineage>
</organism>
<evidence type="ECO:0000313" key="5">
    <source>
        <dbReference type="EMBL" id="PYE11900.1"/>
    </source>
</evidence>
<comment type="catalytic activity">
    <reaction evidence="3">
        <text>[thioredoxin]-dithiol + NADP(+) = [thioredoxin]-disulfide + NADPH + H(+)</text>
        <dbReference type="Rhea" id="RHEA:20345"/>
        <dbReference type="Rhea" id="RHEA-COMP:10698"/>
        <dbReference type="Rhea" id="RHEA-COMP:10700"/>
        <dbReference type="ChEBI" id="CHEBI:15378"/>
        <dbReference type="ChEBI" id="CHEBI:29950"/>
        <dbReference type="ChEBI" id="CHEBI:50058"/>
        <dbReference type="ChEBI" id="CHEBI:57783"/>
        <dbReference type="ChEBI" id="CHEBI:58349"/>
        <dbReference type="EC" id="1.8.1.9"/>
    </reaction>
</comment>
<accession>A0A318RFX9</accession>
<protein>
    <submittedName>
        <fullName evidence="5">Thioredoxin reductase (NADPH)</fullName>
    </submittedName>
</protein>
<dbReference type="PRINTS" id="PR00469">
    <property type="entry name" value="PNDRDTASEII"/>
</dbReference>
<feature type="domain" description="FAD/NAD(P)-binding" evidence="4">
    <location>
        <begin position="256"/>
        <end position="562"/>
    </location>
</feature>
<dbReference type="Proteomes" id="UP000247591">
    <property type="component" value="Unassembled WGS sequence"/>
</dbReference>
<proteinExistence type="predicted"/>
<dbReference type="Pfam" id="PF07992">
    <property type="entry name" value="Pyr_redox_2"/>
    <property type="match status" value="1"/>
</dbReference>
<evidence type="ECO:0000256" key="2">
    <source>
        <dbReference type="ARBA" id="ARBA00023002"/>
    </source>
</evidence>
<evidence type="ECO:0000256" key="1">
    <source>
        <dbReference type="ARBA" id="ARBA00022630"/>
    </source>
</evidence>
<dbReference type="Gene3D" id="3.50.50.60">
    <property type="entry name" value="FAD/NAD(P)-binding domain"/>
    <property type="match status" value="2"/>
</dbReference>
<evidence type="ECO:0000256" key="3">
    <source>
        <dbReference type="ARBA" id="ARBA00048132"/>
    </source>
</evidence>
<gene>
    <name evidence="5" type="ORF">DFR67_12826</name>
</gene>
<dbReference type="PRINTS" id="PR00368">
    <property type="entry name" value="FADPNR"/>
</dbReference>
<evidence type="ECO:0000313" key="6">
    <source>
        <dbReference type="Proteomes" id="UP000247591"/>
    </source>
</evidence>
<keyword evidence="2" id="KW-0560">Oxidoreductase</keyword>
<reference evidence="5 6" key="1">
    <citation type="submission" date="2018-06" db="EMBL/GenBank/DDBJ databases">
        <title>Genomic Encyclopedia of Type Strains, Phase IV (KMG-IV): sequencing the most valuable type-strain genomes for metagenomic binning, comparative biology and taxonomic classification.</title>
        <authorList>
            <person name="Goeker M."/>
        </authorList>
    </citation>
    <scope>NUCLEOTIDE SEQUENCE [LARGE SCALE GENOMIC DNA]</scope>
    <source>
        <strain evidence="5 6">DSM 45521</strain>
    </source>
</reference>
<comment type="caution">
    <text evidence="5">The sequence shown here is derived from an EMBL/GenBank/DDBJ whole genome shotgun (WGS) entry which is preliminary data.</text>
</comment>
<sequence length="585" mass="62928">MTSETSSDLPANAALFVPDANERLTPAIILSATDSARNTIIDEIRSRYGRDYNIKFAATGGECLELTKSLLAKKVPIALFLIQLDDLGDWHGDALLQKLRFVVPSARRVALIPAIRFGDSFDELRTGVAEGRYDTYLGIPRGQRDEEFHTAIVEYLSDWGWSVAAPEVAYLQIVADGPSPELSAIRDFLDRMGMPVEIYHPDSVVGRDILASVEGDSELPVLSRLGKPPLSRPTVSEVAATIFGTPDTIPEGTVADLLVIGAGPAGLAAAVYGASEGLSTTVIEQGAIGGQAGTSSMIRNYLGFPRGISGMRLAQRARIQASRFGAQFFSGEGVTEIEINDEYDHHHVRVGDARICARAIVIATGVAYRRFGVRGCEDLVGSGVYYGAATSAAREMTGREVVVVGGGNSAGQAAMHLSRFAKSVTIAIRRESLTETMSDYLIREIEASPCITVKGHTEVVDGGGEGHLEWLELRNNKSQTSERVEASGLFLLLGAAPTCDWIPQQIKRDEHSFLVTGRSMPKEYWQDGVPPAFLETTVPGIFAVGDVRSGSMKRVASASGEGASAVPLVHEHLQRVRLANLTPRH</sequence>
<dbReference type="InterPro" id="IPR023753">
    <property type="entry name" value="FAD/NAD-binding_dom"/>
</dbReference>
<dbReference type="InterPro" id="IPR036188">
    <property type="entry name" value="FAD/NAD-bd_sf"/>
</dbReference>
<evidence type="ECO:0000259" key="4">
    <source>
        <dbReference type="Pfam" id="PF07992"/>
    </source>
</evidence>
<keyword evidence="6" id="KW-1185">Reference proteome</keyword>
<dbReference type="RefSeq" id="WP_110472872.1">
    <property type="nucleotide sequence ID" value="NZ_QJSP01000028.1"/>
</dbReference>